<evidence type="ECO:0000256" key="3">
    <source>
        <dbReference type="ARBA" id="ARBA00023157"/>
    </source>
</evidence>
<dbReference type="Gene3D" id="2.60.40.1930">
    <property type="match status" value="3"/>
</dbReference>
<dbReference type="Gene3D" id="6.20.50.160">
    <property type="match status" value="1"/>
</dbReference>
<dbReference type="Ensembl" id="ENSAMXT00000053522.1">
    <property type="protein sequence ID" value="ENSAMXP00000051568.1"/>
    <property type="gene ID" value="ENSAMXG00000036291.1"/>
</dbReference>
<dbReference type="InterPro" id="IPR036595">
    <property type="entry name" value="A-macroglobulin_rcpt-bd_sf"/>
</dbReference>
<dbReference type="Pfam" id="PF07677">
    <property type="entry name" value="A2M_recep"/>
    <property type="match status" value="1"/>
</dbReference>
<evidence type="ECO:0000259" key="5">
    <source>
        <dbReference type="PROSITE" id="PS01178"/>
    </source>
</evidence>
<dbReference type="SUPFAM" id="SSF49410">
    <property type="entry name" value="Alpha-macroglobulin receptor domain"/>
    <property type="match status" value="1"/>
</dbReference>
<keyword evidence="2" id="KW-0964">Secreted</keyword>
<accession>A0A3B1KAV9</accession>
<dbReference type="Gene3D" id="2.60.40.1940">
    <property type="match status" value="1"/>
</dbReference>
<dbReference type="InterPro" id="IPR040839">
    <property type="entry name" value="MG4"/>
</dbReference>
<dbReference type="InterPro" id="IPR041425">
    <property type="entry name" value="C3/4/5_MG1"/>
</dbReference>
<dbReference type="InterPro" id="IPR001599">
    <property type="entry name" value="Macroglobln_a2"/>
</dbReference>
<dbReference type="InterPro" id="IPR000020">
    <property type="entry name" value="Anaphylatoxin/fibulin"/>
</dbReference>
<reference evidence="7" key="2">
    <citation type="journal article" date="2014" name="Nat. Commun.">
        <title>The cavefish genome reveals candidate genes for eye loss.</title>
        <authorList>
            <person name="McGaugh S.E."/>
            <person name="Gross J.B."/>
            <person name="Aken B."/>
            <person name="Blin M."/>
            <person name="Borowsky R."/>
            <person name="Chalopin D."/>
            <person name="Hinaux H."/>
            <person name="Jeffery W.R."/>
            <person name="Keene A."/>
            <person name="Ma L."/>
            <person name="Minx P."/>
            <person name="Murphy D."/>
            <person name="O'Quin K.E."/>
            <person name="Retaux S."/>
            <person name="Rohner N."/>
            <person name="Searle S.M."/>
            <person name="Stahl B.A."/>
            <person name="Tabin C."/>
            <person name="Volff J.N."/>
            <person name="Yoshizawa M."/>
            <person name="Warren W.C."/>
        </authorList>
    </citation>
    <scope>NUCLEOTIDE SEQUENCE [LARGE SCALE GENOMIC DNA]</scope>
    <source>
        <strain evidence="7">female</strain>
    </source>
</reference>
<feature type="transmembrane region" description="Helical" evidence="4">
    <location>
        <begin position="35"/>
        <end position="60"/>
    </location>
</feature>
<dbReference type="Proteomes" id="UP000018467">
    <property type="component" value="Unassembled WGS sequence"/>
</dbReference>
<dbReference type="PANTHER" id="PTHR11412:SF81">
    <property type="entry name" value="COMPLEMENT C3"/>
    <property type="match status" value="1"/>
</dbReference>
<dbReference type="InterPro" id="IPR008930">
    <property type="entry name" value="Terpenoid_cyclase/PrenylTrfase"/>
</dbReference>
<dbReference type="PANTHER" id="PTHR11412">
    <property type="entry name" value="MACROGLOBULIN / COMPLEMENT"/>
    <property type="match status" value="1"/>
</dbReference>
<dbReference type="SUPFAM" id="SSF47686">
    <property type="entry name" value="Anaphylotoxins (complement system)"/>
    <property type="match status" value="1"/>
</dbReference>
<keyword evidence="4" id="KW-0812">Transmembrane</keyword>
<name>A0A3B1KAV9_ASTMX</name>
<dbReference type="Pfam" id="PF17790">
    <property type="entry name" value="MG1"/>
    <property type="match status" value="1"/>
</dbReference>
<dbReference type="InterPro" id="IPR018081">
    <property type="entry name" value="Anaphylatoxin_comp_syst"/>
</dbReference>
<reference evidence="7" key="1">
    <citation type="submission" date="2013-03" db="EMBL/GenBank/DDBJ databases">
        <authorList>
            <person name="Jeffery W."/>
            <person name="Warren W."/>
            <person name="Wilson R.K."/>
        </authorList>
    </citation>
    <scope>NUCLEOTIDE SEQUENCE</scope>
    <source>
        <strain evidence="7">female</strain>
    </source>
</reference>
<evidence type="ECO:0000313" key="7">
    <source>
        <dbReference type="Proteomes" id="UP000018467"/>
    </source>
</evidence>
<dbReference type="InParanoid" id="A0A3B1KAV9"/>
<dbReference type="InterPro" id="IPR013783">
    <property type="entry name" value="Ig-like_fold"/>
</dbReference>
<dbReference type="GO" id="GO:0004866">
    <property type="term" value="F:endopeptidase inhibitor activity"/>
    <property type="evidence" value="ECO:0007669"/>
    <property type="project" value="InterPro"/>
</dbReference>
<dbReference type="InterPro" id="IPR050473">
    <property type="entry name" value="A2M/Complement_sys"/>
</dbReference>
<sequence>MRARSLLLSGVCIYVCVCVCVLLEQADPDTGRMQLDLLWITAALLASGPVLTLCAPLYLFSAPQVMRVGTQEKVLVEVQDYTGSDSLNAEIRVMNFPLKDRELTSASVQLEPGNGFQALVNITIPFREDVFDPDTEEYVFLKASIGGHNMEKRVMVSFQAGYLFIQTDKTIYTPESTGEPGLLLCIYSNYFILLNPSSYYSTPEGIVIQSVQYSLLRTLKSEYKLGNPTSPGIWKIVASFKESRYQNFTAEFEVKEYDASFYSGYLNVNKRMNVRNVKCNYIYVSGANLSTVSEFRPLIFAQIQNGEGQAVLTKQHITNTFPNIDELVGKALYVTVSVLTDTGSEMVEAERRGIYIVKSPYTIHFTKTPKYFKPGMPFDFMVYVTNPDGTPAGKLDVMAISGDEKVCSKTDENGLVKLTINTKKVRSVTKILSEIPSENRMTAQAYQGKAGSQNYLHINIPGGLLKVGDSSTFNLNVGTSPGAGKQDFSVLVRNLSHNTDHSVLAIQISITKEMLPSFRVVAYYHVGSAEVVADSVWVDVKDTCMGTLEVSVENAAFMPTQSFTLKIAGDPGAKVGLVAVDKGVYVLNNKNRLNQKKIWDIVEKNDIACTAGSGKDSMGVFYDAGLTFHSDTAGGTAERTEITKAQLRETLVGQYSEGVRQCCLDGLVENRLGYTCERRAEYVEDGKECRDAFLECCKKLAQTRKELVQEELILARNEIEDEDDDYDEDEITSRSVFPESWIWDDKELKPCGGKPKWSVRELNSSTVINTVLHRCVCVAEPLELKVSKPFFIDLKLPYSTVVQEQIEIKAIIHNLNESPIEKVLVELKDTPAVCSMASFKKRYRTTVNVGGKSSRAVPFIILPLAPGEHSIEVLARSPNMGATDGVIKKLKVVVRTKRLPISLQKCGCGTQRSEIKRPTLTNQMPNTDAFTYIAVRGRPLSQLVKVAVSGAGLDQLIQMPRGCAEQNLMAMVLPLIAADYLDKTNRWEDVGVEKRITALQYISQGYTNELSYRTATGAFSTFHKSPGSTWLTAYVVKMFSKASNLVTIDPDVICNAVRWLILSAQMPDGVFQELHAVSSSAMGGKSTQLSMTAFVLLALQESSQICAEKVNSLQSSMNKALGFIERNIDMQTDPYAVTMASYALANANKLKPELLFRYASPDASHWPVREGHHFTLEATGYALLTLLKIEDLKKAAPVMKWLKSEQKYEGGYRSTQVRNSHTSACKQLLISFKCCQLRNAAFTCGKQTDANANLHLYLYQVITWFYAMPNENSTKCNNFDLNPLFLFLNTERDSTMTILDIGILTGFTVDTNDLKELMRSDRYIHRFEMDKQLSKRGSLIIYLKKVSNKYPEKIVFKMHKMLDVGLPQPVGVTVYEYYANENSCVKFYDTERTSGTLYTICPAEVCSCAEGTTYINTYILCIKYAKSHGTAIYCIYPYFLNYCFFLPNINIFFPFFPSYRYVLRAENWVEYWPTSEEGQESKYEARFLGLGALEHYLDNFGCTT</sequence>
<dbReference type="PROSITE" id="PS01177">
    <property type="entry name" value="ANAPHYLATOXIN_1"/>
    <property type="match status" value="1"/>
</dbReference>
<dbReference type="GeneTree" id="ENSGT00940000154063"/>
<reference evidence="6" key="3">
    <citation type="submission" date="2025-08" db="UniProtKB">
        <authorList>
            <consortium name="Ensembl"/>
        </authorList>
    </citation>
    <scope>IDENTIFICATION</scope>
</reference>
<dbReference type="InterPro" id="IPR009048">
    <property type="entry name" value="A-macroglobulin_rcpt-bd"/>
</dbReference>
<dbReference type="CDD" id="cd00017">
    <property type="entry name" value="ANATO"/>
    <property type="match status" value="1"/>
</dbReference>
<protein>
    <submittedName>
        <fullName evidence="6">Complement component c3a, duplicate 4</fullName>
    </submittedName>
</protein>
<keyword evidence="4" id="KW-0472">Membrane</keyword>
<evidence type="ECO:0000256" key="1">
    <source>
        <dbReference type="ARBA" id="ARBA00004613"/>
    </source>
</evidence>
<keyword evidence="3" id="KW-1015">Disulfide bond</keyword>
<dbReference type="Pfam" id="PF00207">
    <property type="entry name" value="A2M"/>
    <property type="match status" value="1"/>
</dbReference>
<dbReference type="SMART" id="SM01361">
    <property type="entry name" value="A2M_recep"/>
    <property type="match status" value="1"/>
</dbReference>
<evidence type="ECO:0000256" key="4">
    <source>
        <dbReference type="SAM" id="Phobius"/>
    </source>
</evidence>
<dbReference type="SUPFAM" id="SSF48239">
    <property type="entry name" value="Terpenoid cyclases/Protein prenyltransferases"/>
    <property type="match status" value="1"/>
</dbReference>
<dbReference type="Gene3D" id="2.20.130.20">
    <property type="match status" value="1"/>
</dbReference>
<dbReference type="Pfam" id="PF07703">
    <property type="entry name" value="A2M_BRD"/>
    <property type="match status" value="1"/>
</dbReference>
<dbReference type="GO" id="GO:0005615">
    <property type="term" value="C:extracellular space"/>
    <property type="evidence" value="ECO:0007669"/>
    <property type="project" value="InterPro"/>
</dbReference>
<feature type="transmembrane region" description="Helical" evidence="4">
    <location>
        <begin position="6"/>
        <end position="23"/>
    </location>
</feature>
<dbReference type="PROSITE" id="PS01178">
    <property type="entry name" value="ANAPHYLATOXIN_2"/>
    <property type="match status" value="1"/>
</dbReference>
<dbReference type="Pfam" id="PF01821">
    <property type="entry name" value="ANATO"/>
    <property type="match status" value="1"/>
</dbReference>
<dbReference type="Gene3D" id="2.40.50.120">
    <property type="match status" value="1"/>
</dbReference>
<dbReference type="SMART" id="SM01359">
    <property type="entry name" value="A2M_N_2"/>
    <property type="match status" value="1"/>
</dbReference>
<dbReference type="STRING" id="7994.ENSAMXP00000051568"/>
<dbReference type="InterPro" id="IPR019742">
    <property type="entry name" value="MacrogloblnA2_CS"/>
</dbReference>
<dbReference type="Gene3D" id="2.60.40.690">
    <property type="entry name" value="Alpha-macroglobulin, receptor-binding domain"/>
    <property type="match status" value="1"/>
</dbReference>
<dbReference type="SMART" id="SM01419">
    <property type="entry name" value="Thiol-ester_cl"/>
    <property type="match status" value="1"/>
</dbReference>
<dbReference type="Bgee" id="ENSAMXG00000036291">
    <property type="expression patterns" value="Expressed in liver and 3 other cell types or tissues"/>
</dbReference>
<dbReference type="SMART" id="SM01360">
    <property type="entry name" value="A2M"/>
    <property type="match status" value="1"/>
</dbReference>
<dbReference type="InterPro" id="IPR011625">
    <property type="entry name" value="A2M_N_BRD"/>
</dbReference>
<dbReference type="Gene3D" id="2.60.40.10">
    <property type="entry name" value="Immunoglobulins"/>
    <property type="match status" value="2"/>
</dbReference>
<keyword evidence="7" id="KW-1185">Reference proteome</keyword>
<dbReference type="InterPro" id="IPR008993">
    <property type="entry name" value="TIMP-like_OB-fold"/>
</dbReference>
<reference evidence="6" key="4">
    <citation type="submission" date="2025-09" db="UniProtKB">
        <authorList>
            <consortium name="Ensembl"/>
        </authorList>
    </citation>
    <scope>IDENTIFICATION</scope>
</reference>
<dbReference type="InterPro" id="IPR047565">
    <property type="entry name" value="Alpha-macroglob_thiol-ester_cl"/>
</dbReference>
<feature type="domain" description="Anaphylatoxin-like" evidence="5">
    <location>
        <begin position="662"/>
        <end position="697"/>
    </location>
</feature>
<dbReference type="InterPro" id="IPR011626">
    <property type="entry name" value="Alpha-macroglobulin_TED"/>
</dbReference>
<dbReference type="SMART" id="SM00104">
    <property type="entry name" value="ANATO"/>
    <property type="match status" value="1"/>
</dbReference>
<keyword evidence="4" id="KW-1133">Transmembrane helix</keyword>
<organism evidence="6 7">
    <name type="scientific">Astyanax mexicanus</name>
    <name type="common">Blind cave fish</name>
    <name type="synonym">Astyanax fasciatus mexicanus</name>
    <dbReference type="NCBI Taxonomy" id="7994"/>
    <lineage>
        <taxon>Eukaryota</taxon>
        <taxon>Metazoa</taxon>
        <taxon>Chordata</taxon>
        <taxon>Craniata</taxon>
        <taxon>Vertebrata</taxon>
        <taxon>Euteleostomi</taxon>
        <taxon>Actinopterygii</taxon>
        <taxon>Neopterygii</taxon>
        <taxon>Teleostei</taxon>
        <taxon>Ostariophysi</taxon>
        <taxon>Characiformes</taxon>
        <taxon>Characoidei</taxon>
        <taxon>Acestrorhamphidae</taxon>
        <taxon>Acestrorhamphinae</taxon>
        <taxon>Astyanax</taxon>
    </lineage>
</organism>
<proteinExistence type="predicted"/>
<comment type="subcellular location">
    <subcellularLocation>
        <location evidence="1">Secreted</location>
    </subcellularLocation>
</comment>
<dbReference type="CDD" id="cd02896">
    <property type="entry name" value="complement_C3_C4_C5"/>
    <property type="match status" value="1"/>
</dbReference>
<dbReference type="Gene3D" id="1.50.10.20">
    <property type="match status" value="1"/>
</dbReference>
<dbReference type="Gene3D" id="1.20.91.20">
    <property type="entry name" value="Anaphylotoxins (complement system)"/>
    <property type="match status" value="1"/>
</dbReference>
<dbReference type="Pfam" id="PF17789">
    <property type="entry name" value="MG4"/>
    <property type="match status" value="1"/>
</dbReference>
<dbReference type="PROSITE" id="PS00477">
    <property type="entry name" value="ALPHA_2_MACROGLOBULIN"/>
    <property type="match status" value="1"/>
</dbReference>
<dbReference type="Pfam" id="PF07678">
    <property type="entry name" value="TED_complement"/>
    <property type="match status" value="1"/>
</dbReference>
<evidence type="ECO:0000256" key="2">
    <source>
        <dbReference type="ARBA" id="ARBA00022525"/>
    </source>
</evidence>
<evidence type="ECO:0000313" key="6">
    <source>
        <dbReference type="Ensembl" id="ENSAMXP00000051568.1"/>
    </source>
</evidence>